<comment type="caution">
    <text evidence="1">The sequence shown here is derived from an EMBL/GenBank/DDBJ whole genome shotgun (WGS) entry which is preliminary data.</text>
</comment>
<accession>A0ABT7JCA2</accession>
<evidence type="ECO:0000313" key="2">
    <source>
        <dbReference type="Proteomes" id="UP001302059"/>
    </source>
</evidence>
<reference evidence="1 2" key="1">
    <citation type="submission" date="2023-05" db="EMBL/GenBank/DDBJ databases">
        <authorList>
            <person name="Gao F."/>
        </authorList>
    </citation>
    <scope>NUCLEOTIDE SEQUENCE [LARGE SCALE GENOMIC DNA]</scope>
    <source>
        <strain evidence="1 2">MIMF12</strain>
    </source>
</reference>
<sequence length="206" mass="21730">MPDVVRTYAVTDSSLYSIVLKGAASDQKTMELTYVDEITDAAQVGDVMYASTFSRLLRIDLNAKTISAVGSYGVGNINALTVDRQGQLYAAALDGNLYNVNTSTGQATKVMNMGYRSSGDLAFAPDGSLYATVRTSSSADALVRIVLATQTVQVVGSTGYADVYGLDYLYGTLYGRTNAGQIITVNPSTGQGTLVRATGLRFASLP</sequence>
<protein>
    <recommendedName>
        <fullName evidence="3">YncE family protein</fullName>
    </recommendedName>
</protein>
<dbReference type="EMBL" id="JASNGB010000001">
    <property type="protein sequence ID" value="MDL2342581.1"/>
    <property type="molecule type" value="Genomic_DNA"/>
</dbReference>
<dbReference type="Gene3D" id="2.115.10.10">
    <property type="entry name" value="Tachylectin 2"/>
    <property type="match status" value="1"/>
</dbReference>
<dbReference type="Proteomes" id="UP001302059">
    <property type="component" value="Unassembled WGS sequence"/>
</dbReference>
<evidence type="ECO:0008006" key="3">
    <source>
        <dbReference type="Google" id="ProtNLM"/>
    </source>
</evidence>
<name>A0ABT7JCA2_9DEIO</name>
<gene>
    <name evidence="1" type="ORF">QOL99_00260</name>
</gene>
<proteinExistence type="predicted"/>
<organism evidence="1 2">
    <name type="scientific">Deinococcus rhizophilus</name>
    <dbReference type="NCBI Taxonomy" id="3049544"/>
    <lineage>
        <taxon>Bacteria</taxon>
        <taxon>Thermotogati</taxon>
        <taxon>Deinococcota</taxon>
        <taxon>Deinococci</taxon>
        <taxon>Deinococcales</taxon>
        <taxon>Deinococcaceae</taxon>
        <taxon>Deinococcus</taxon>
    </lineage>
</organism>
<dbReference type="SUPFAM" id="SSF63825">
    <property type="entry name" value="YWTD domain"/>
    <property type="match status" value="1"/>
</dbReference>
<evidence type="ECO:0000313" key="1">
    <source>
        <dbReference type="EMBL" id="MDL2342581.1"/>
    </source>
</evidence>
<keyword evidence="2" id="KW-1185">Reference proteome</keyword>
<dbReference type="RefSeq" id="WP_285520619.1">
    <property type="nucleotide sequence ID" value="NZ_JASNGB010000001.1"/>
</dbReference>